<dbReference type="Proteomes" id="UP000233020">
    <property type="component" value="Unplaced"/>
</dbReference>
<feature type="chain" id="PRO_5014348408" evidence="1">
    <location>
        <begin position="24"/>
        <end position="68"/>
    </location>
</feature>
<feature type="signal peptide" evidence="1">
    <location>
        <begin position="1"/>
        <end position="23"/>
    </location>
</feature>
<dbReference type="GeneTree" id="ENSGT00940000165089"/>
<name>A0A2K5E5S1_AOTNA</name>
<reference evidence="2" key="1">
    <citation type="submission" date="2025-08" db="UniProtKB">
        <authorList>
            <consortium name="Ensembl"/>
        </authorList>
    </citation>
    <scope>IDENTIFICATION</scope>
</reference>
<dbReference type="AlphaFoldDB" id="A0A2K5E5S1"/>
<organism evidence="2 3">
    <name type="scientific">Aotus nancymaae</name>
    <name type="common">Ma's night monkey</name>
    <dbReference type="NCBI Taxonomy" id="37293"/>
    <lineage>
        <taxon>Eukaryota</taxon>
        <taxon>Metazoa</taxon>
        <taxon>Chordata</taxon>
        <taxon>Craniata</taxon>
        <taxon>Vertebrata</taxon>
        <taxon>Euteleostomi</taxon>
        <taxon>Mammalia</taxon>
        <taxon>Eutheria</taxon>
        <taxon>Euarchontoglires</taxon>
        <taxon>Primates</taxon>
        <taxon>Haplorrhini</taxon>
        <taxon>Platyrrhini</taxon>
        <taxon>Aotidae</taxon>
        <taxon>Aotus</taxon>
    </lineage>
</organism>
<dbReference type="Ensembl" id="ENSANAT00000046608.1">
    <property type="protein sequence ID" value="ENSANAP00000028582.1"/>
    <property type="gene ID" value="ENSANAG00000032119.1"/>
</dbReference>
<evidence type="ECO:0000313" key="2">
    <source>
        <dbReference type="Ensembl" id="ENSANAP00000028582.1"/>
    </source>
</evidence>
<evidence type="ECO:0000313" key="3">
    <source>
        <dbReference type="Proteomes" id="UP000233020"/>
    </source>
</evidence>
<reference evidence="2" key="2">
    <citation type="submission" date="2025-09" db="UniProtKB">
        <authorList>
            <consortium name="Ensembl"/>
        </authorList>
    </citation>
    <scope>IDENTIFICATION</scope>
</reference>
<keyword evidence="1" id="KW-0732">Signal</keyword>
<evidence type="ECO:0000256" key="1">
    <source>
        <dbReference type="SAM" id="SignalP"/>
    </source>
</evidence>
<protein>
    <submittedName>
        <fullName evidence="2">C-C motif chemokine ligand 4 like 2</fullName>
    </submittedName>
</protein>
<sequence length="68" mass="7471">MKLCVTVLSLLVLVAAFCSPALSAPIKSSGWKLQGVWFQCCPRKDPIHQSCPAWTIVRQRKMPTTGKG</sequence>
<proteinExistence type="predicted"/>
<keyword evidence="3" id="KW-1185">Reference proteome</keyword>
<accession>A0A2K5E5S1</accession>